<proteinExistence type="predicted"/>
<dbReference type="InterPro" id="IPR008257">
    <property type="entry name" value="Pept_M19"/>
</dbReference>
<dbReference type="RefSeq" id="WP_090840355.1">
    <property type="nucleotide sequence ID" value="NZ_FNIL01000001.1"/>
</dbReference>
<dbReference type="Proteomes" id="UP000198778">
    <property type="component" value="Unassembled WGS sequence"/>
</dbReference>
<dbReference type="PANTHER" id="PTHR10443">
    <property type="entry name" value="MICROSOMAL DIPEPTIDASE"/>
    <property type="match status" value="1"/>
</dbReference>
<protein>
    <submittedName>
        <fullName evidence="1">Dipeptidase. Metallo peptidase. MEROPS family M19</fullName>
    </submittedName>
</protein>
<dbReference type="CDD" id="cd01301">
    <property type="entry name" value="rDP_like"/>
    <property type="match status" value="1"/>
</dbReference>
<dbReference type="EMBL" id="FNIL01000001">
    <property type="protein sequence ID" value="SDN35231.1"/>
    <property type="molecule type" value="Genomic_DNA"/>
</dbReference>
<dbReference type="PROSITE" id="PS51365">
    <property type="entry name" value="RENAL_DIPEPTIDASE_2"/>
    <property type="match status" value="1"/>
</dbReference>
<sequence>MNIYDLHCDALLKLQEDRSLNFTDSSNLEVNAERLKKGNVKLQIFAVFIEPEVSADEKFGQALDQIDLFYEKIVKPHPFIKHITQWEQVNELKDGEIGAVLSLEGADAFGNDLGKWRILNYLGVISLGLTWNNANLCADGVGELRGAGLSRLGREVVLLNNSRGILTDVSHLSLQGFWDVMEIADYPVATHSNARGLFEHPRNLNDNQLKALFEAGGLVGVVFNPPFIGNNYNDTSVSEFIEHIAYMLKLGGENSVALGSDFDGIETHVVELSNASEHQNLVKILQDRFGNELTEKICWKNAHRFFEKIKPNGSNSF</sequence>
<dbReference type="GO" id="GO:0070573">
    <property type="term" value="F:metallodipeptidase activity"/>
    <property type="evidence" value="ECO:0007669"/>
    <property type="project" value="InterPro"/>
</dbReference>
<dbReference type="OrthoDB" id="9804920at2"/>
<dbReference type="PANTHER" id="PTHR10443:SF12">
    <property type="entry name" value="DIPEPTIDASE"/>
    <property type="match status" value="1"/>
</dbReference>
<dbReference type="Pfam" id="PF01244">
    <property type="entry name" value="Peptidase_M19"/>
    <property type="match status" value="1"/>
</dbReference>
<dbReference type="AlphaFoldDB" id="A0A1H0APC5"/>
<dbReference type="InterPro" id="IPR032466">
    <property type="entry name" value="Metal_Hydrolase"/>
</dbReference>
<keyword evidence="2" id="KW-1185">Reference proteome</keyword>
<dbReference type="SUPFAM" id="SSF51556">
    <property type="entry name" value="Metallo-dependent hydrolases"/>
    <property type="match status" value="1"/>
</dbReference>
<dbReference type="Gene3D" id="3.20.20.140">
    <property type="entry name" value="Metal-dependent hydrolases"/>
    <property type="match status" value="1"/>
</dbReference>
<reference evidence="2" key="1">
    <citation type="submission" date="2016-10" db="EMBL/GenBank/DDBJ databases">
        <authorList>
            <person name="Varghese N."/>
            <person name="Submissions S."/>
        </authorList>
    </citation>
    <scope>NUCLEOTIDE SEQUENCE [LARGE SCALE GENOMIC DNA]</scope>
    <source>
        <strain evidence="2">CGMCC 1.10369</strain>
    </source>
</reference>
<dbReference type="STRING" id="745820.SAMN04488053_101563"/>
<dbReference type="GO" id="GO:0006508">
    <property type="term" value="P:proteolysis"/>
    <property type="evidence" value="ECO:0007669"/>
    <property type="project" value="InterPro"/>
</dbReference>
<name>A0A1H0APC5_9BACI</name>
<accession>A0A1H0APC5</accession>
<evidence type="ECO:0000313" key="2">
    <source>
        <dbReference type="Proteomes" id="UP000198778"/>
    </source>
</evidence>
<organism evidence="1 2">
    <name type="scientific">Alkalicoccus daliensis</name>
    <dbReference type="NCBI Taxonomy" id="745820"/>
    <lineage>
        <taxon>Bacteria</taxon>
        <taxon>Bacillati</taxon>
        <taxon>Bacillota</taxon>
        <taxon>Bacilli</taxon>
        <taxon>Bacillales</taxon>
        <taxon>Bacillaceae</taxon>
        <taxon>Alkalicoccus</taxon>
    </lineage>
</organism>
<gene>
    <name evidence="1" type="ORF">SAMN04488053_101563</name>
</gene>
<evidence type="ECO:0000313" key="1">
    <source>
        <dbReference type="EMBL" id="SDN35231.1"/>
    </source>
</evidence>